<reference evidence="3" key="1">
    <citation type="submission" date="2025-08" db="UniProtKB">
        <authorList>
            <consortium name="RefSeq"/>
        </authorList>
    </citation>
    <scope>IDENTIFICATION</scope>
    <source>
        <tissue evidence="3">Fruit stalk</tissue>
    </source>
</reference>
<dbReference type="InterPro" id="IPR006527">
    <property type="entry name" value="F-box-assoc_dom_typ1"/>
</dbReference>
<dbReference type="NCBIfam" id="TIGR01640">
    <property type="entry name" value="F_box_assoc_1"/>
    <property type="match status" value="1"/>
</dbReference>
<dbReference type="AlphaFoldDB" id="A0A6P5WWS5"/>
<dbReference type="GeneID" id="111277788"/>
<gene>
    <name evidence="3" type="primary">LOC111277788</name>
</gene>
<dbReference type="Proteomes" id="UP000515121">
    <property type="component" value="Unplaced"/>
</dbReference>
<dbReference type="PANTHER" id="PTHR35546:SF130">
    <property type="entry name" value="EXPRESSED PROTEIN"/>
    <property type="match status" value="1"/>
</dbReference>
<evidence type="ECO:0000313" key="2">
    <source>
        <dbReference type="Proteomes" id="UP000515121"/>
    </source>
</evidence>
<dbReference type="Pfam" id="PF00646">
    <property type="entry name" value="F-box"/>
    <property type="match status" value="1"/>
</dbReference>
<name>A0A6P5WWS5_DURZI</name>
<dbReference type="InterPro" id="IPR017451">
    <property type="entry name" value="F-box-assoc_interact_dom"/>
</dbReference>
<dbReference type="KEGG" id="dzi:111277788"/>
<dbReference type="InterPro" id="IPR001810">
    <property type="entry name" value="F-box_dom"/>
</dbReference>
<dbReference type="CDD" id="cd22157">
    <property type="entry name" value="F-box_AtFBW1-like"/>
    <property type="match status" value="1"/>
</dbReference>
<dbReference type="SMART" id="SM00256">
    <property type="entry name" value="FBOX"/>
    <property type="match status" value="1"/>
</dbReference>
<evidence type="ECO:0000313" key="3">
    <source>
        <dbReference type="RefSeq" id="XP_022719941.1"/>
    </source>
</evidence>
<accession>A0A6P5WWS5</accession>
<protein>
    <submittedName>
        <fullName evidence="3">F-box protein At5g07610-like</fullName>
    </submittedName>
</protein>
<dbReference type="OrthoDB" id="605328at2759"/>
<dbReference type="SUPFAM" id="SSF81383">
    <property type="entry name" value="F-box domain"/>
    <property type="match status" value="1"/>
</dbReference>
<dbReference type="PANTHER" id="PTHR35546">
    <property type="entry name" value="F-BOX PROTEIN INTERACTION DOMAIN PROTEIN-RELATED"/>
    <property type="match status" value="1"/>
</dbReference>
<proteinExistence type="predicted"/>
<dbReference type="RefSeq" id="XP_022719941.1">
    <property type="nucleotide sequence ID" value="XM_022864206.1"/>
</dbReference>
<dbReference type="InterPro" id="IPR055290">
    <property type="entry name" value="At3g26010-like"/>
</dbReference>
<dbReference type="Pfam" id="PF07734">
    <property type="entry name" value="FBA_1"/>
    <property type="match status" value="1"/>
</dbReference>
<keyword evidence="2" id="KW-1185">Reference proteome</keyword>
<organism evidence="2 3">
    <name type="scientific">Durio zibethinus</name>
    <name type="common">Durian</name>
    <dbReference type="NCBI Taxonomy" id="66656"/>
    <lineage>
        <taxon>Eukaryota</taxon>
        <taxon>Viridiplantae</taxon>
        <taxon>Streptophyta</taxon>
        <taxon>Embryophyta</taxon>
        <taxon>Tracheophyta</taxon>
        <taxon>Spermatophyta</taxon>
        <taxon>Magnoliopsida</taxon>
        <taxon>eudicotyledons</taxon>
        <taxon>Gunneridae</taxon>
        <taxon>Pentapetalae</taxon>
        <taxon>rosids</taxon>
        <taxon>malvids</taxon>
        <taxon>Malvales</taxon>
        <taxon>Malvaceae</taxon>
        <taxon>Helicteroideae</taxon>
        <taxon>Durio</taxon>
    </lineage>
</organism>
<dbReference type="InterPro" id="IPR036047">
    <property type="entry name" value="F-box-like_dom_sf"/>
</dbReference>
<evidence type="ECO:0000259" key="1">
    <source>
        <dbReference type="SMART" id="SM00256"/>
    </source>
</evidence>
<sequence length="394" mass="45674">MKKPKVMNSAEKIGNNQDMLTEILLRLPTKSLIKFKCVSKQWLSLISNSQFCLSHTRHHQHNGFLEPTALLLKVKNTISPEFDVVPLKHYSEVPFFHYVNPPDINMLQSCNGLFLCETDDDDVDNVSRYFICNPTTKKFKMLSFLRNPHEDCEFYVSLAFDPLKSPHYKIIAIREVSKNSFEFEMDIYLSETDSWTVPGISFEVDGSIAFDDAVFCNGIIHWNSYGDESLYFDVGKECLQKMPMPPTENDVLEIYKYFGETRGTLHLAVTYHAFIALELDVYEMASDYSHWFLKHRLNLGDAMKVFPELNFGCLGFSPGFSGVCFIRSEKEEEPKVVVWADGKIIFYDFNDGEWKKLYDPGPGVKFGTRFLDHFTHLHEQRFLAYKYFENLSCV</sequence>
<feature type="domain" description="F-box" evidence="1">
    <location>
        <begin position="15"/>
        <end position="55"/>
    </location>
</feature>